<protein>
    <submittedName>
        <fullName evidence="2">Uncharacterized protein</fullName>
    </submittedName>
</protein>
<dbReference type="EMBL" id="LR796311">
    <property type="protein sequence ID" value="CAB4136305.1"/>
    <property type="molecule type" value="Genomic_DNA"/>
</dbReference>
<reference evidence="2" key="1">
    <citation type="submission" date="2020-04" db="EMBL/GenBank/DDBJ databases">
        <authorList>
            <person name="Chiriac C."/>
            <person name="Salcher M."/>
            <person name="Ghai R."/>
            <person name="Kavagutti S V."/>
        </authorList>
    </citation>
    <scope>NUCLEOTIDE SEQUENCE</scope>
</reference>
<evidence type="ECO:0000313" key="2">
    <source>
        <dbReference type="EMBL" id="CAB4150448.1"/>
    </source>
</evidence>
<gene>
    <name evidence="1" type="ORF">UFOVP294_45</name>
    <name evidence="2" type="ORF">UFOVP566_40</name>
</gene>
<dbReference type="EMBL" id="LR796538">
    <property type="protein sequence ID" value="CAB4150448.1"/>
    <property type="molecule type" value="Genomic_DNA"/>
</dbReference>
<proteinExistence type="predicted"/>
<evidence type="ECO:0000313" key="1">
    <source>
        <dbReference type="EMBL" id="CAB4136305.1"/>
    </source>
</evidence>
<name>A0A6J5MUS0_9CAUD</name>
<accession>A0A6J5MUS0</accession>
<organism evidence="2">
    <name type="scientific">uncultured Caudovirales phage</name>
    <dbReference type="NCBI Taxonomy" id="2100421"/>
    <lineage>
        <taxon>Viruses</taxon>
        <taxon>Duplodnaviria</taxon>
        <taxon>Heunggongvirae</taxon>
        <taxon>Uroviricota</taxon>
        <taxon>Caudoviricetes</taxon>
        <taxon>Peduoviridae</taxon>
        <taxon>Maltschvirus</taxon>
        <taxon>Maltschvirus maltsch</taxon>
    </lineage>
</organism>
<sequence>MPLKPHPTDPDKIVYASRWYDIPQLQGVTTTQRPWVGLDEKDFSAINQSCFTKLQAATSAESILKEKNNG</sequence>